<keyword evidence="3" id="KW-0378">Hydrolase</keyword>
<dbReference type="InterPro" id="IPR036286">
    <property type="entry name" value="LexA/Signal_pep-like_sf"/>
</dbReference>
<keyword evidence="9" id="KW-1185">Reference proteome</keyword>
<dbReference type="PRINTS" id="PR00727">
    <property type="entry name" value="LEADERPTASE"/>
</dbReference>
<feature type="compositionally biased region" description="Basic and acidic residues" evidence="6">
    <location>
        <begin position="60"/>
        <end position="76"/>
    </location>
</feature>
<protein>
    <submittedName>
        <fullName evidence="8">S26 family signal peptidase</fullName>
    </submittedName>
</protein>
<name>A0ABV6UBI7_9ACTN</name>
<dbReference type="Proteomes" id="UP001589870">
    <property type="component" value="Unassembled WGS sequence"/>
</dbReference>
<dbReference type="InterPro" id="IPR052064">
    <property type="entry name" value="Mito_IMP1_subunit"/>
</dbReference>
<dbReference type="InterPro" id="IPR019533">
    <property type="entry name" value="Peptidase_S26"/>
</dbReference>
<dbReference type="PROSITE" id="PS00761">
    <property type="entry name" value="SPASE_I_3"/>
    <property type="match status" value="1"/>
</dbReference>
<dbReference type="SUPFAM" id="SSF51306">
    <property type="entry name" value="LexA/Signal peptidase"/>
    <property type="match status" value="1"/>
</dbReference>
<evidence type="ECO:0000256" key="4">
    <source>
        <dbReference type="ARBA" id="ARBA00023136"/>
    </source>
</evidence>
<evidence type="ECO:0000256" key="6">
    <source>
        <dbReference type="SAM" id="MobiDB-lite"/>
    </source>
</evidence>
<comment type="caution">
    <text evidence="8">The sequence shown here is derived from an EMBL/GenBank/DDBJ whole genome shotgun (WGS) entry which is preliminary data.</text>
</comment>
<gene>
    <name evidence="8" type="ORF">ACFHYQ_24655</name>
</gene>
<feature type="domain" description="Peptidase S26" evidence="7">
    <location>
        <begin position="110"/>
        <end position="147"/>
    </location>
</feature>
<evidence type="ECO:0000313" key="8">
    <source>
        <dbReference type="EMBL" id="MFC0865489.1"/>
    </source>
</evidence>
<dbReference type="CDD" id="cd06530">
    <property type="entry name" value="S26_SPase_I"/>
    <property type="match status" value="1"/>
</dbReference>
<evidence type="ECO:0000256" key="5">
    <source>
        <dbReference type="ARBA" id="ARBA00038445"/>
    </source>
</evidence>
<comment type="similarity">
    <text evidence="5">Belongs to the peptidase S26 family. IMP1 subfamily.</text>
</comment>
<dbReference type="Pfam" id="PF10502">
    <property type="entry name" value="Peptidase_S26"/>
    <property type="match status" value="2"/>
</dbReference>
<evidence type="ECO:0000313" key="9">
    <source>
        <dbReference type="Proteomes" id="UP001589870"/>
    </source>
</evidence>
<organism evidence="8 9">
    <name type="scientific">Sphaerimonospora cavernae</name>
    <dbReference type="NCBI Taxonomy" id="1740611"/>
    <lineage>
        <taxon>Bacteria</taxon>
        <taxon>Bacillati</taxon>
        <taxon>Actinomycetota</taxon>
        <taxon>Actinomycetes</taxon>
        <taxon>Streptosporangiales</taxon>
        <taxon>Streptosporangiaceae</taxon>
        <taxon>Sphaerimonospora</taxon>
    </lineage>
</organism>
<evidence type="ECO:0000256" key="2">
    <source>
        <dbReference type="ARBA" id="ARBA00022670"/>
    </source>
</evidence>
<proteinExistence type="inferred from homology"/>
<dbReference type="PROSITE" id="PS00501">
    <property type="entry name" value="SPASE_I_1"/>
    <property type="match status" value="1"/>
</dbReference>
<evidence type="ECO:0000256" key="3">
    <source>
        <dbReference type="ARBA" id="ARBA00022801"/>
    </source>
</evidence>
<dbReference type="RefSeq" id="WP_394303507.1">
    <property type="nucleotide sequence ID" value="NZ_JBHMQT010000055.1"/>
</dbReference>
<feature type="region of interest" description="Disordered" evidence="6">
    <location>
        <begin position="60"/>
        <end position="83"/>
    </location>
</feature>
<dbReference type="Gene3D" id="2.10.109.10">
    <property type="entry name" value="Umud Fragment, subunit A"/>
    <property type="match status" value="1"/>
</dbReference>
<dbReference type="InterPro" id="IPR000223">
    <property type="entry name" value="Pept_S26A_signal_pept_1"/>
</dbReference>
<accession>A0ABV6UBI7</accession>
<reference evidence="8 9" key="1">
    <citation type="submission" date="2024-09" db="EMBL/GenBank/DDBJ databases">
        <authorList>
            <person name="Sun Q."/>
            <person name="Mori K."/>
        </authorList>
    </citation>
    <scope>NUCLEOTIDE SEQUENCE [LARGE SCALE GENOMIC DNA]</scope>
    <source>
        <strain evidence="8 9">TBRC 1851</strain>
    </source>
</reference>
<dbReference type="InterPro" id="IPR019756">
    <property type="entry name" value="Pept_S26A_signal_pept_1_Ser-AS"/>
</dbReference>
<sequence length="156" mass="16261">MSVLLGVVFVAAVAGLVVRRCLLIVEVEGASMKPTLHDGDRLLVIRLGGLARRGQVVVLDRERPGRPGRRSGEPRTGEPPPAPLIVKRVAGVAGDRISAELAGRANLPVGDRVPAGHVVILGDNAAASLDSRSMGYVPAERVAGVVVGRFPKDGRS</sequence>
<feature type="domain" description="Peptidase S26" evidence="7">
    <location>
        <begin position="6"/>
        <end position="99"/>
    </location>
</feature>
<dbReference type="InterPro" id="IPR019758">
    <property type="entry name" value="Pept_S26A_signal_pept_1_CS"/>
</dbReference>
<dbReference type="EMBL" id="JBHMQT010000055">
    <property type="protein sequence ID" value="MFC0865489.1"/>
    <property type="molecule type" value="Genomic_DNA"/>
</dbReference>
<dbReference type="PANTHER" id="PTHR12383:SF16">
    <property type="entry name" value="MITOCHONDRIAL INNER MEMBRANE PROTEASE SUBUNIT 1"/>
    <property type="match status" value="1"/>
</dbReference>
<comment type="subcellular location">
    <subcellularLocation>
        <location evidence="1">Cell membrane</location>
        <topology evidence="1">Single-pass type II membrane protein</topology>
    </subcellularLocation>
</comment>
<evidence type="ECO:0000259" key="7">
    <source>
        <dbReference type="Pfam" id="PF10502"/>
    </source>
</evidence>
<dbReference type="PANTHER" id="PTHR12383">
    <property type="entry name" value="PROTEASE FAMILY S26 MITOCHONDRIAL INNER MEMBRANE PROTEASE-RELATED"/>
    <property type="match status" value="1"/>
</dbReference>
<evidence type="ECO:0000256" key="1">
    <source>
        <dbReference type="ARBA" id="ARBA00004401"/>
    </source>
</evidence>
<keyword evidence="4" id="KW-0472">Membrane</keyword>
<keyword evidence="2" id="KW-0645">Protease</keyword>